<evidence type="ECO:0000313" key="7">
    <source>
        <dbReference type="Proteomes" id="UP001524460"/>
    </source>
</evidence>
<dbReference type="PANTHER" id="PTHR30537">
    <property type="entry name" value="HTH-TYPE TRANSCRIPTIONAL REGULATOR"/>
    <property type="match status" value="1"/>
</dbReference>
<keyword evidence="4" id="KW-0804">Transcription</keyword>
<comment type="similarity">
    <text evidence="1">Belongs to the LysR transcriptional regulatory family.</text>
</comment>
<dbReference type="InterPro" id="IPR036388">
    <property type="entry name" value="WH-like_DNA-bd_sf"/>
</dbReference>
<proteinExistence type="inferred from homology"/>
<dbReference type="SUPFAM" id="SSF53850">
    <property type="entry name" value="Periplasmic binding protein-like II"/>
    <property type="match status" value="1"/>
</dbReference>
<dbReference type="InterPro" id="IPR036390">
    <property type="entry name" value="WH_DNA-bd_sf"/>
</dbReference>
<reference evidence="6 7" key="1">
    <citation type="submission" date="2022-07" db="EMBL/GenBank/DDBJ databases">
        <title>Photobacterium pectinilyticum sp. nov., a marine bacterium isolated from surface seawater of Qingdao offshore.</title>
        <authorList>
            <person name="Wang X."/>
        </authorList>
    </citation>
    <scope>NUCLEOTIDE SEQUENCE [LARGE SCALE GENOMIC DNA]</scope>
    <source>
        <strain evidence="6 7">ZSDE20</strain>
    </source>
</reference>
<dbReference type="Pfam" id="PF03466">
    <property type="entry name" value="LysR_substrate"/>
    <property type="match status" value="1"/>
</dbReference>
<dbReference type="InterPro" id="IPR058163">
    <property type="entry name" value="LysR-type_TF_proteobact-type"/>
</dbReference>
<sequence length="308" mass="34867">MKTENTIREQYPLPQDLNVLLTVAAKGSFAEAARHLGQSPAYISKRIATLEKTLQTQLLHRTTRQLTFTEEGVSALDWATRVIDNLDDMVTELSKTKENPRGQLHICSSFGFGRAHVAPALAELSAGYPELDIHFDVFDRNVDLIAEGFDVEIYIGDQLPPQYICKQLASHERILCATPDYLRRYGTPQTIDELANHQCLTIKDRHLINGSWQLDHCEGGKKSVKINGTLTSNNGDIVRQWALNHRGIMLRAYWDVKQLIEQGTLVQILPHYTQPANIWAVYPKRLSTSAKTRVCVEFLAKRFQSLSK</sequence>
<dbReference type="Gene3D" id="1.10.10.10">
    <property type="entry name" value="Winged helix-like DNA-binding domain superfamily/Winged helix DNA-binding domain"/>
    <property type="match status" value="1"/>
</dbReference>
<dbReference type="RefSeq" id="WP_255045432.1">
    <property type="nucleotide sequence ID" value="NZ_JANEYT010000140.1"/>
</dbReference>
<keyword evidence="3" id="KW-0238">DNA-binding</keyword>
<feature type="domain" description="HTH lysR-type" evidence="5">
    <location>
        <begin position="12"/>
        <end position="69"/>
    </location>
</feature>
<evidence type="ECO:0000259" key="5">
    <source>
        <dbReference type="PROSITE" id="PS50931"/>
    </source>
</evidence>
<dbReference type="PANTHER" id="PTHR30537:SF5">
    <property type="entry name" value="HTH-TYPE TRANSCRIPTIONAL ACTIVATOR TTDR-RELATED"/>
    <property type="match status" value="1"/>
</dbReference>
<protein>
    <submittedName>
        <fullName evidence="6">LysR substrate-binding domain-containing protein</fullName>
    </submittedName>
</protein>
<evidence type="ECO:0000256" key="3">
    <source>
        <dbReference type="ARBA" id="ARBA00023125"/>
    </source>
</evidence>
<dbReference type="CDD" id="cd08479">
    <property type="entry name" value="PBP2_CrgA_like_9"/>
    <property type="match status" value="1"/>
</dbReference>
<evidence type="ECO:0000256" key="4">
    <source>
        <dbReference type="ARBA" id="ARBA00023163"/>
    </source>
</evidence>
<keyword evidence="2" id="KW-0805">Transcription regulation</keyword>
<dbReference type="InterPro" id="IPR005119">
    <property type="entry name" value="LysR_subst-bd"/>
</dbReference>
<name>A0ABT1NCC5_9GAMM</name>
<evidence type="ECO:0000256" key="1">
    <source>
        <dbReference type="ARBA" id="ARBA00009437"/>
    </source>
</evidence>
<gene>
    <name evidence="6" type="ORF">NHN17_25160</name>
</gene>
<dbReference type="SUPFAM" id="SSF46785">
    <property type="entry name" value="Winged helix' DNA-binding domain"/>
    <property type="match status" value="1"/>
</dbReference>
<comment type="caution">
    <text evidence="6">The sequence shown here is derived from an EMBL/GenBank/DDBJ whole genome shotgun (WGS) entry which is preliminary data.</text>
</comment>
<organism evidence="6 7">
    <name type="scientific">Photobacterium pectinilyticum</name>
    <dbReference type="NCBI Taxonomy" id="2906793"/>
    <lineage>
        <taxon>Bacteria</taxon>
        <taxon>Pseudomonadati</taxon>
        <taxon>Pseudomonadota</taxon>
        <taxon>Gammaproteobacteria</taxon>
        <taxon>Vibrionales</taxon>
        <taxon>Vibrionaceae</taxon>
        <taxon>Photobacterium</taxon>
    </lineage>
</organism>
<dbReference type="Gene3D" id="3.40.190.290">
    <property type="match status" value="1"/>
</dbReference>
<keyword evidence="7" id="KW-1185">Reference proteome</keyword>
<evidence type="ECO:0000313" key="6">
    <source>
        <dbReference type="EMBL" id="MCQ1061316.1"/>
    </source>
</evidence>
<accession>A0ABT1NCC5</accession>
<dbReference type="EMBL" id="JANEYT010000140">
    <property type="protein sequence ID" value="MCQ1061316.1"/>
    <property type="molecule type" value="Genomic_DNA"/>
</dbReference>
<dbReference type="InterPro" id="IPR000847">
    <property type="entry name" value="LysR_HTH_N"/>
</dbReference>
<dbReference type="Proteomes" id="UP001524460">
    <property type="component" value="Unassembled WGS sequence"/>
</dbReference>
<evidence type="ECO:0000256" key="2">
    <source>
        <dbReference type="ARBA" id="ARBA00023015"/>
    </source>
</evidence>
<dbReference type="PROSITE" id="PS50931">
    <property type="entry name" value="HTH_LYSR"/>
    <property type="match status" value="1"/>
</dbReference>
<dbReference type="Pfam" id="PF00126">
    <property type="entry name" value="HTH_1"/>
    <property type="match status" value="1"/>
</dbReference>